<feature type="transmembrane region" description="Helical" evidence="2">
    <location>
        <begin position="42"/>
        <end position="69"/>
    </location>
</feature>
<dbReference type="SUPFAM" id="SSF56784">
    <property type="entry name" value="HAD-like"/>
    <property type="match status" value="1"/>
</dbReference>
<dbReference type="Proteomes" id="UP001155040">
    <property type="component" value="Unassembled WGS sequence"/>
</dbReference>
<dbReference type="InterPro" id="IPR036412">
    <property type="entry name" value="HAD-like_sf"/>
</dbReference>
<evidence type="ECO:0000313" key="4">
    <source>
        <dbReference type="Proteomes" id="UP001155040"/>
    </source>
</evidence>
<keyword evidence="1" id="KW-1278">Translocase</keyword>
<keyword evidence="2" id="KW-0812">Transmembrane</keyword>
<evidence type="ECO:0000313" key="3">
    <source>
        <dbReference type="EMBL" id="MCS4037179.1"/>
    </source>
</evidence>
<dbReference type="GO" id="GO:0043682">
    <property type="term" value="F:P-type divalent copper transporter activity"/>
    <property type="evidence" value="ECO:0007669"/>
    <property type="project" value="TreeGrafter"/>
</dbReference>
<accession>A0A9X2ZD39</accession>
<dbReference type="AlphaFoldDB" id="A0A9X2ZD39"/>
<proteinExistence type="predicted"/>
<keyword evidence="2" id="KW-0472">Membrane</keyword>
<dbReference type="GO" id="GO:0055070">
    <property type="term" value="P:copper ion homeostasis"/>
    <property type="evidence" value="ECO:0007669"/>
    <property type="project" value="TreeGrafter"/>
</dbReference>
<evidence type="ECO:0000256" key="2">
    <source>
        <dbReference type="SAM" id="Phobius"/>
    </source>
</evidence>
<name>A0A9X2ZD39_9BACT</name>
<dbReference type="PANTHER" id="PTHR43520:SF8">
    <property type="entry name" value="P-TYPE CU(+) TRANSPORTER"/>
    <property type="match status" value="1"/>
</dbReference>
<dbReference type="PANTHER" id="PTHR43520">
    <property type="entry name" value="ATP7, ISOFORM B"/>
    <property type="match status" value="1"/>
</dbReference>
<organism evidence="3 4">
    <name type="scientific">Salinibacter ruber</name>
    <dbReference type="NCBI Taxonomy" id="146919"/>
    <lineage>
        <taxon>Bacteria</taxon>
        <taxon>Pseudomonadati</taxon>
        <taxon>Rhodothermota</taxon>
        <taxon>Rhodothermia</taxon>
        <taxon>Rhodothermales</taxon>
        <taxon>Salinibacteraceae</taxon>
        <taxon>Salinibacter</taxon>
    </lineage>
</organism>
<dbReference type="GO" id="GO:0005507">
    <property type="term" value="F:copper ion binding"/>
    <property type="evidence" value="ECO:0007669"/>
    <property type="project" value="TreeGrafter"/>
</dbReference>
<reference evidence="3" key="1">
    <citation type="submission" date="2022-08" db="EMBL/GenBank/DDBJ databases">
        <title>Genomic Encyclopedia of Type Strains, Phase V (KMG-V): Genome sequencing to study the core and pangenomes of soil and plant-associated prokaryotes.</title>
        <authorList>
            <person name="Whitman W."/>
        </authorList>
    </citation>
    <scope>NUCLEOTIDE SEQUENCE</scope>
    <source>
        <strain evidence="3">SP3012</strain>
    </source>
</reference>
<dbReference type="RefSeq" id="WP_259078268.1">
    <property type="nucleotide sequence ID" value="NZ_JACIFG010000012.1"/>
</dbReference>
<keyword evidence="2" id="KW-1133">Transmembrane helix</keyword>
<sequence length="86" mass="9491">MEAADVTLYNPDLRLVPWLQHLGCRTHRVIQQNLWWTFGYNAIGLGLAVAGLLHPIAAVVIMTLSSILVTGNAFRLRRTASPEALP</sequence>
<evidence type="ECO:0000256" key="1">
    <source>
        <dbReference type="ARBA" id="ARBA00022967"/>
    </source>
</evidence>
<comment type="caution">
    <text evidence="3">The sequence shown here is derived from an EMBL/GenBank/DDBJ whole genome shotgun (WGS) entry which is preliminary data.</text>
</comment>
<dbReference type="EMBL" id="JANUBF010000014">
    <property type="protein sequence ID" value="MCS4037179.1"/>
    <property type="molecule type" value="Genomic_DNA"/>
</dbReference>
<gene>
    <name evidence="3" type="ORF">GGQ01_002259</name>
</gene>
<protein>
    <submittedName>
        <fullName evidence="3">Cation transport ATPase</fullName>
    </submittedName>
</protein>
<dbReference type="GO" id="GO:0016020">
    <property type="term" value="C:membrane"/>
    <property type="evidence" value="ECO:0007669"/>
    <property type="project" value="TreeGrafter"/>
</dbReference>